<dbReference type="AlphaFoldDB" id="A0A3N4NEF9"/>
<feature type="transmembrane region" description="Helical" evidence="5">
    <location>
        <begin position="69"/>
        <end position="85"/>
    </location>
</feature>
<keyword evidence="4 5" id="KW-0472">Membrane</keyword>
<dbReference type="Pfam" id="PF04932">
    <property type="entry name" value="Wzy_C"/>
    <property type="match status" value="1"/>
</dbReference>
<feature type="transmembrane region" description="Helical" evidence="5">
    <location>
        <begin position="15"/>
        <end position="33"/>
    </location>
</feature>
<comment type="subcellular location">
    <subcellularLocation>
        <location evidence="1">Membrane</location>
        <topology evidence="1">Multi-pass membrane protein</topology>
    </subcellularLocation>
</comment>
<evidence type="ECO:0000256" key="3">
    <source>
        <dbReference type="ARBA" id="ARBA00022989"/>
    </source>
</evidence>
<name>A0A3N4NEF9_9GAMM</name>
<feature type="transmembrane region" description="Helical" evidence="5">
    <location>
        <begin position="105"/>
        <end position="122"/>
    </location>
</feature>
<organism evidence="7 8">
    <name type="scientific">Candidatus Pantoea deserta</name>
    <dbReference type="NCBI Taxonomy" id="1869313"/>
    <lineage>
        <taxon>Bacteria</taxon>
        <taxon>Pseudomonadati</taxon>
        <taxon>Pseudomonadota</taxon>
        <taxon>Gammaproteobacteria</taxon>
        <taxon>Enterobacterales</taxon>
        <taxon>Erwiniaceae</taxon>
        <taxon>Pantoea</taxon>
    </lineage>
</organism>
<evidence type="ECO:0000256" key="4">
    <source>
        <dbReference type="ARBA" id="ARBA00023136"/>
    </source>
</evidence>
<evidence type="ECO:0000256" key="1">
    <source>
        <dbReference type="ARBA" id="ARBA00004141"/>
    </source>
</evidence>
<feature type="domain" description="O-antigen ligase-related" evidence="6">
    <location>
        <begin position="201"/>
        <end position="352"/>
    </location>
</feature>
<accession>A0A3N4NEF9</accession>
<dbReference type="GO" id="GO:0016874">
    <property type="term" value="F:ligase activity"/>
    <property type="evidence" value="ECO:0007669"/>
    <property type="project" value="UniProtKB-KW"/>
</dbReference>
<keyword evidence="7" id="KW-0436">Ligase</keyword>
<dbReference type="RefSeq" id="WP_123802773.1">
    <property type="nucleotide sequence ID" value="NZ_RMVG01000022.1"/>
</dbReference>
<keyword evidence="3 5" id="KW-1133">Transmembrane helix</keyword>
<evidence type="ECO:0000259" key="6">
    <source>
        <dbReference type="Pfam" id="PF04932"/>
    </source>
</evidence>
<dbReference type="Proteomes" id="UP000281332">
    <property type="component" value="Unassembled WGS sequence"/>
</dbReference>
<feature type="transmembrane region" description="Helical" evidence="5">
    <location>
        <begin position="191"/>
        <end position="208"/>
    </location>
</feature>
<feature type="transmembrane region" description="Helical" evidence="5">
    <location>
        <begin position="134"/>
        <end position="153"/>
    </location>
</feature>
<dbReference type="GO" id="GO:0016020">
    <property type="term" value="C:membrane"/>
    <property type="evidence" value="ECO:0007669"/>
    <property type="project" value="UniProtKB-SubCell"/>
</dbReference>
<feature type="transmembrane region" description="Helical" evidence="5">
    <location>
        <begin position="392"/>
        <end position="410"/>
    </location>
</feature>
<feature type="transmembrane region" description="Helical" evidence="5">
    <location>
        <begin position="238"/>
        <end position="258"/>
    </location>
</feature>
<evidence type="ECO:0000256" key="2">
    <source>
        <dbReference type="ARBA" id="ARBA00022692"/>
    </source>
</evidence>
<dbReference type="InterPro" id="IPR007016">
    <property type="entry name" value="O-antigen_ligase-rel_domated"/>
</dbReference>
<evidence type="ECO:0000313" key="7">
    <source>
        <dbReference type="EMBL" id="RPD94541.1"/>
    </source>
</evidence>
<evidence type="ECO:0000313" key="8">
    <source>
        <dbReference type="Proteomes" id="UP000281332"/>
    </source>
</evidence>
<protein>
    <submittedName>
        <fullName evidence="7">O-antigen ligase family protein</fullName>
    </submittedName>
</protein>
<sequence length="415" mass="46958">MVLAKVNYQTFREPLAYITFGLISLALPSSFIYEKASRVLFYWSAYFSVAGLLMEWLSGKKVLFNDKKAVSFLLLGALYYSWSLYADYASPSADELFFTAGKRCLLVFIIISSCTHLVRLGYISEIAVKRLSYASLGSAFIVASGFALFQSFISDERVIMGINRATMSAYTYSMLSLTLLALLSKRKMTRPAALCFLTIGILSLYVITLTQTRSAMVIHFCFILFFFLSLFKALKSKNIILFFLASLCVPVALSHQVIQNRIDTTFEEYVNYTKGNDQTSLGSRFTLWKMGVMAFEHAPLGETQYERNNFIDAYLKQHGNPESWAKIYIKVHLHNEFIQFASLFGIVGLGVLAAFFWVFILSEIKIYRQITPIAVMGFTTLLYGMTDVLMTSLEYILIFSVLTVLVSTQVKQGEN</sequence>
<dbReference type="PANTHER" id="PTHR37422:SF17">
    <property type="entry name" value="O-ANTIGEN LIGASE"/>
    <property type="match status" value="1"/>
</dbReference>
<comment type="caution">
    <text evidence="7">The sequence shown here is derived from an EMBL/GenBank/DDBJ whole genome shotgun (WGS) entry which is preliminary data.</text>
</comment>
<dbReference type="OrthoDB" id="6502028at2"/>
<evidence type="ECO:0000256" key="5">
    <source>
        <dbReference type="SAM" id="Phobius"/>
    </source>
</evidence>
<proteinExistence type="predicted"/>
<feature type="transmembrane region" description="Helical" evidence="5">
    <location>
        <begin position="337"/>
        <end position="359"/>
    </location>
</feature>
<dbReference type="InterPro" id="IPR051533">
    <property type="entry name" value="WaaL-like"/>
</dbReference>
<gene>
    <name evidence="7" type="ORF">BBB56_20610</name>
</gene>
<reference evidence="7 8" key="1">
    <citation type="submission" date="2018-11" db="EMBL/GenBank/DDBJ databases">
        <title>Whole genome sequencing of Pantoea sp. RIT388.</title>
        <authorList>
            <person name="Gan H.M."/>
            <person name="Hudson A.O."/>
        </authorList>
    </citation>
    <scope>NUCLEOTIDE SEQUENCE [LARGE SCALE GENOMIC DNA]</scope>
    <source>
        <strain evidence="7 8">RIT388</strain>
    </source>
</reference>
<feature type="transmembrane region" description="Helical" evidence="5">
    <location>
        <begin position="165"/>
        <end position="184"/>
    </location>
</feature>
<dbReference type="EMBL" id="RMVG01000022">
    <property type="protein sequence ID" value="RPD94541.1"/>
    <property type="molecule type" value="Genomic_DNA"/>
</dbReference>
<dbReference type="PANTHER" id="PTHR37422">
    <property type="entry name" value="TEICHURONIC ACID BIOSYNTHESIS PROTEIN TUAE"/>
    <property type="match status" value="1"/>
</dbReference>
<keyword evidence="2 5" id="KW-0812">Transmembrane</keyword>
<feature type="transmembrane region" description="Helical" evidence="5">
    <location>
        <begin position="214"/>
        <end position="231"/>
    </location>
</feature>
<keyword evidence="8" id="KW-1185">Reference proteome</keyword>